<accession>A0ACA9RYY7</accession>
<keyword evidence="2" id="KW-1185">Reference proteome</keyword>
<dbReference type="Proteomes" id="UP000789920">
    <property type="component" value="Unassembled WGS sequence"/>
</dbReference>
<comment type="caution">
    <text evidence="1">The sequence shown here is derived from an EMBL/GenBank/DDBJ whole genome shotgun (WGS) entry which is preliminary data.</text>
</comment>
<evidence type="ECO:0000313" key="2">
    <source>
        <dbReference type="Proteomes" id="UP000789920"/>
    </source>
</evidence>
<sequence length="144" mass="16347">KYEKDTESTRLAIESESVMTDSIMANNFDFDIELKLFLFNYTSFNKAREFAEVGKREDISILRENNADTDLDSSNIVSSSASNLEFSIMINDENEFLVNGIFDANTKLSPQLSACSILNFINGNVKCCENYSRSQRPLTQLIRT</sequence>
<organism evidence="1 2">
    <name type="scientific">Racocetra persica</name>
    <dbReference type="NCBI Taxonomy" id="160502"/>
    <lineage>
        <taxon>Eukaryota</taxon>
        <taxon>Fungi</taxon>
        <taxon>Fungi incertae sedis</taxon>
        <taxon>Mucoromycota</taxon>
        <taxon>Glomeromycotina</taxon>
        <taxon>Glomeromycetes</taxon>
        <taxon>Diversisporales</taxon>
        <taxon>Gigasporaceae</taxon>
        <taxon>Racocetra</taxon>
    </lineage>
</organism>
<name>A0ACA9RYY7_9GLOM</name>
<proteinExistence type="predicted"/>
<reference evidence="1" key="1">
    <citation type="submission" date="2021-06" db="EMBL/GenBank/DDBJ databases">
        <authorList>
            <person name="Kallberg Y."/>
            <person name="Tangrot J."/>
            <person name="Rosling A."/>
        </authorList>
    </citation>
    <scope>NUCLEOTIDE SEQUENCE</scope>
    <source>
        <strain evidence="1">MA461A</strain>
    </source>
</reference>
<gene>
    <name evidence="1" type="ORF">RPERSI_LOCUS24327</name>
</gene>
<feature type="non-terminal residue" evidence="1">
    <location>
        <position position="1"/>
    </location>
</feature>
<dbReference type="EMBL" id="CAJVQC010077835">
    <property type="protein sequence ID" value="CAG8815866.1"/>
    <property type="molecule type" value="Genomic_DNA"/>
</dbReference>
<evidence type="ECO:0000313" key="1">
    <source>
        <dbReference type="EMBL" id="CAG8815866.1"/>
    </source>
</evidence>
<protein>
    <submittedName>
        <fullName evidence="1">32799_t:CDS:1</fullName>
    </submittedName>
</protein>